<dbReference type="EMBL" id="KL584992">
    <property type="protein sequence ID" value="KEQ81389.1"/>
    <property type="molecule type" value="Genomic_DNA"/>
</dbReference>
<dbReference type="AlphaFoldDB" id="A0A074XCB9"/>
<dbReference type="Gene3D" id="2.60.120.650">
    <property type="entry name" value="Cupin"/>
    <property type="match status" value="1"/>
</dbReference>
<gene>
    <name evidence="1" type="ORF">M438DRAFT_383628</name>
</gene>
<dbReference type="GeneID" id="40751253"/>
<evidence type="ECO:0000313" key="2">
    <source>
        <dbReference type="Proteomes" id="UP000030706"/>
    </source>
</evidence>
<dbReference type="RefSeq" id="XP_029757576.1">
    <property type="nucleotide sequence ID" value="XM_029908947.1"/>
</dbReference>
<organism evidence="1 2">
    <name type="scientific">Aureobasidium pullulans EXF-150</name>
    <dbReference type="NCBI Taxonomy" id="1043002"/>
    <lineage>
        <taxon>Eukaryota</taxon>
        <taxon>Fungi</taxon>
        <taxon>Dikarya</taxon>
        <taxon>Ascomycota</taxon>
        <taxon>Pezizomycotina</taxon>
        <taxon>Dothideomycetes</taxon>
        <taxon>Dothideomycetidae</taxon>
        <taxon>Dothideales</taxon>
        <taxon>Saccotheciaceae</taxon>
        <taxon>Aureobasidium</taxon>
    </lineage>
</organism>
<name>A0A074XCB9_AURPU</name>
<proteinExistence type="predicted"/>
<evidence type="ECO:0008006" key="3">
    <source>
        <dbReference type="Google" id="ProtNLM"/>
    </source>
</evidence>
<dbReference type="SUPFAM" id="SSF51197">
    <property type="entry name" value="Clavaminate synthase-like"/>
    <property type="match status" value="1"/>
</dbReference>
<keyword evidence="2" id="KW-1185">Reference proteome</keyword>
<dbReference type="Proteomes" id="UP000030706">
    <property type="component" value="Unassembled WGS sequence"/>
</dbReference>
<accession>A0A074XCB9</accession>
<sequence length="459" mass="50923">MNPNRRLSARAPFLLCYSFPAAGLNRTTSFQHIIKESEGTIAGVHYEPLTTGDSSFIRVYLHVIPKPGRILQKRLSSLAVKGVFPTWVQDPADFRDKIFELQQDPAVLPKGTESIWGTGNGAGSNRNPYSNNSDDTYSLLDGFLATQDLPIRALAAAFRTAILTQKVRLLGSQAAYDEPSLGSPRVYHNDDCWFTTPREKIIEGMVIANISRGEIRRRGDSYLVSGNETYEIIADVMRCLSEPDPSNTPFVFNIPMSSHTEYMMRVPEALSMELGQTCGDSDSFGAVLSPQYAFIDLHLGNAEHKFVTLSPLLEGGMYTVTSNQETLYIPCGWLHAVYTLSGGILVGINWVSEIDVPLTEQYFSREVMTKDCQSEDIMSFVHSLTLASQSLSQGRQDGALASWCRQRGTLDRLAKDKRNKGFNNTLMKLEKGMLSLAFVACRNCGGFANAHAEKTFWIP</sequence>
<evidence type="ECO:0000313" key="1">
    <source>
        <dbReference type="EMBL" id="KEQ81389.1"/>
    </source>
</evidence>
<dbReference type="HOGENOM" id="CLU_595772_0_0_1"/>
<protein>
    <recommendedName>
        <fullName evidence="3">JmjC domain-containing protein</fullName>
    </recommendedName>
</protein>
<dbReference type="STRING" id="1043002.A0A074XCB9"/>
<reference evidence="1 2" key="1">
    <citation type="journal article" date="2014" name="BMC Genomics">
        <title>Genome sequencing of four Aureobasidium pullulans varieties: biotechnological potential, stress tolerance, and description of new species.</title>
        <authorList>
            <person name="Gostin Ar C."/>
            <person name="Ohm R.A."/>
            <person name="Kogej T."/>
            <person name="Sonjak S."/>
            <person name="Turk M."/>
            <person name="Zajc J."/>
            <person name="Zalar P."/>
            <person name="Grube M."/>
            <person name="Sun H."/>
            <person name="Han J."/>
            <person name="Sharma A."/>
            <person name="Chiniquy J."/>
            <person name="Ngan C.Y."/>
            <person name="Lipzen A."/>
            <person name="Barry K."/>
            <person name="Grigoriev I.V."/>
            <person name="Gunde-Cimerman N."/>
        </authorList>
    </citation>
    <scope>NUCLEOTIDE SEQUENCE [LARGE SCALE GENOMIC DNA]</scope>
    <source>
        <strain evidence="1 2">EXF-150</strain>
    </source>
</reference>